<evidence type="ECO:0000256" key="2">
    <source>
        <dbReference type="ARBA" id="ARBA00022803"/>
    </source>
</evidence>
<dbReference type="InterPro" id="IPR019734">
    <property type="entry name" value="TPR_rpt"/>
</dbReference>
<protein>
    <submittedName>
        <fullName evidence="4">Tetratricopeptide repeat protein</fullName>
    </submittedName>
</protein>
<name>A0A9X2RCN0_9BACT</name>
<evidence type="ECO:0000313" key="5">
    <source>
        <dbReference type="Proteomes" id="UP001139125"/>
    </source>
</evidence>
<feature type="repeat" description="TPR" evidence="3">
    <location>
        <begin position="37"/>
        <end position="70"/>
    </location>
</feature>
<organism evidence="4 5">
    <name type="scientific">Gracilimonas sediminicola</name>
    <dbReference type="NCBI Taxonomy" id="2952158"/>
    <lineage>
        <taxon>Bacteria</taxon>
        <taxon>Pseudomonadati</taxon>
        <taxon>Balneolota</taxon>
        <taxon>Balneolia</taxon>
        <taxon>Balneolales</taxon>
        <taxon>Balneolaceae</taxon>
        <taxon>Gracilimonas</taxon>
    </lineage>
</organism>
<dbReference type="PANTHER" id="PTHR44943:SF5">
    <property type="entry name" value="BLL7697 PROTEIN"/>
    <property type="match status" value="1"/>
</dbReference>
<dbReference type="Pfam" id="PF13181">
    <property type="entry name" value="TPR_8"/>
    <property type="match status" value="2"/>
</dbReference>
<dbReference type="PANTHER" id="PTHR44943">
    <property type="entry name" value="CELLULOSE SYNTHASE OPERON PROTEIN C"/>
    <property type="match status" value="1"/>
</dbReference>
<sequence length="182" mass="21258">MNFEEKLNKGFELLREKDIDYALDVARELQKEQPDAHEAWYLEALVMQQLNQWSHSIEAIEKALELDDDNAAYYNLRGNVRMQLEKLDGAEKDFDKAIELSDTSAAHRNKVMLMLMTDRGQEAIPYLIERIKKDPKDAENWILMGDMINKGGQTDKARTYYEQALKIDPENEYAKRQLEEEG</sequence>
<reference evidence="4" key="1">
    <citation type="submission" date="2022-06" db="EMBL/GenBank/DDBJ databases">
        <title>Gracilimonas sp. CAU 1638 isolated from sea sediment.</title>
        <authorList>
            <person name="Kim W."/>
        </authorList>
    </citation>
    <scope>NUCLEOTIDE SEQUENCE</scope>
    <source>
        <strain evidence="4">CAU 1638</strain>
    </source>
</reference>
<dbReference type="InterPro" id="IPR011990">
    <property type="entry name" value="TPR-like_helical_dom_sf"/>
</dbReference>
<evidence type="ECO:0000256" key="3">
    <source>
        <dbReference type="PROSITE-ProRule" id="PRU00339"/>
    </source>
</evidence>
<dbReference type="SMART" id="SM00028">
    <property type="entry name" value="TPR"/>
    <property type="match status" value="4"/>
</dbReference>
<comment type="caution">
    <text evidence="4">The sequence shown here is derived from an EMBL/GenBank/DDBJ whole genome shotgun (WGS) entry which is preliminary data.</text>
</comment>
<gene>
    <name evidence="4" type="ORF">NM125_05010</name>
</gene>
<evidence type="ECO:0000256" key="1">
    <source>
        <dbReference type="ARBA" id="ARBA00022737"/>
    </source>
</evidence>
<dbReference type="EMBL" id="JANDBC010000001">
    <property type="protein sequence ID" value="MCP9290935.1"/>
    <property type="molecule type" value="Genomic_DNA"/>
</dbReference>
<dbReference type="Proteomes" id="UP001139125">
    <property type="component" value="Unassembled WGS sequence"/>
</dbReference>
<keyword evidence="2 3" id="KW-0802">TPR repeat</keyword>
<keyword evidence="5" id="KW-1185">Reference proteome</keyword>
<accession>A0A9X2RCN0</accession>
<dbReference type="InterPro" id="IPR013105">
    <property type="entry name" value="TPR_2"/>
</dbReference>
<dbReference type="InterPro" id="IPR051685">
    <property type="entry name" value="Ycf3/AcsC/BcsC/TPR_MFPF"/>
</dbReference>
<dbReference type="Pfam" id="PF07719">
    <property type="entry name" value="TPR_2"/>
    <property type="match status" value="1"/>
</dbReference>
<dbReference type="AlphaFoldDB" id="A0A9X2RCN0"/>
<keyword evidence="1" id="KW-0677">Repeat</keyword>
<dbReference type="SUPFAM" id="SSF48452">
    <property type="entry name" value="TPR-like"/>
    <property type="match status" value="1"/>
</dbReference>
<proteinExistence type="predicted"/>
<feature type="repeat" description="TPR" evidence="3">
    <location>
        <begin position="71"/>
        <end position="104"/>
    </location>
</feature>
<feature type="repeat" description="TPR" evidence="3">
    <location>
        <begin position="138"/>
        <end position="171"/>
    </location>
</feature>
<evidence type="ECO:0000313" key="4">
    <source>
        <dbReference type="EMBL" id="MCP9290935.1"/>
    </source>
</evidence>
<dbReference type="RefSeq" id="WP_255133455.1">
    <property type="nucleotide sequence ID" value="NZ_JANDBC010000001.1"/>
</dbReference>
<dbReference type="PROSITE" id="PS50293">
    <property type="entry name" value="TPR_REGION"/>
    <property type="match status" value="1"/>
</dbReference>
<dbReference type="PROSITE" id="PS50005">
    <property type="entry name" value="TPR"/>
    <property type="match status" value="3"/>
</dbReference>
<dbReference type="Gene3D" id="1.25.40.10">
    <property type="entry name" value="Tetratricopeptide repeat domain"/>
    <property type="match status" value="1"/>
</dbReference>